<keyword evidence="3" id="KW-0808">Transferase</keyword>
<feature type="transmembrane region" description="Helical" evidence="8">
    <location>
        <begin position="365"/>
        <end position="383"/>
    </location>
</feature>
<name>A0A7D6ZES0_9NOCA</name>
<evidence type="ECO:0000313" key="10">
    <source>
        <dbReference type="Proteomes" id="UP000515512"/>
    </source>
</evidence>
<dbReference type="RefSeq" id="WP_181579408.1">
    <property type="nucleotide sequence ID" value="NZ_CP059399.1"/>
</dbReference>
<feature type="transmembrane region" description="Helical" evidence="8">
    <location>
        <begin position="111"/>
        <end position="129"/>
    </location>
</feature>
<dbReference type="InterPro" id="IPR018584">
    <property type="entry name" value="GT87"/>
</dbReference>
<comment type="similarity">
    <text evidence="7">Belongs to the glycosyltransferase 87 family.</text>
</comment>
<feature type="transmembrane region" description="Helical" evidence="8">
    <location>
        <begin position="185"/>
        <end position="209"/>
    </location>
</feature>
<dbReference type="AlphaFoldDB" id="A0A7D6ZES0"/>
<dbReference type="Proteomes" id="UP000515512">
    <property type="component" value="Chromosome"/>
</dbReference>
<organism evidence="9 10">
    <name type="scientific">Nocardia huaxiensis</name>
    <dbReference type="NCBI Taxonomy" id="2755382"/>
    <lineage>
        <taxon>Bacteria</taxon>
        <taxon>Bacillati</taxon>
        <taxon>Actinomycetota</taxon>
        <taxon>Actinomycetes</taxon>
        <taxon>Mycobacteriales</taxon>
        <taxon>Nocardiaceae</taxon>
        <taxon>Nocardia</taxon>
    </lineage>
</organism>
<dbReference type="EMBL" id="CP059399">
    <property type="protein sequence ID" value="QLY28200.1"/>
    <property type="molecule type" value="Genomic_DNA"/>
</dbReference>
<dbReference type="GO" id="GO:0016758">
    <property type="term" value="F:hexosyltransferase activity"/>
    <property type="evidence" value="ECO:0007669"/>
    <property type="project" value="InterPro"/>
</dbReference>
<evidence type="ECO:0000256" key="7">
    <source>
        <dbReference type="ARBA" id="ARBA00024033"/>
    </source>
</evidence>
<gene>
    <name evidence="9" type="ORF">H0264_22710</name>
</gene>
<dbReference type="Pfam" id="PF09594">
    <property type="entry name" value="GT87"/>
    <property type="match status" value="1"/>
</dbReference>
<dbReference type="KEGG" id="nhu:H0264_22710"/>
<evidence type="ECO:0000256" key="4">
    <source>
        <dbReference type="ARBA" id="ARBA00022692"/>
    </source>
</evidence>
<evidence type="ECO:0000313" key="9">
    <source>
        <dbReference type="EMBL" id="QLY28200.1"/>
    </source>
</evidence>
<evidence type="ECO:0000256" key="5">
    <source>
        <dbReference type="ARBA" id="ARBA00022989"/>
    </source>
</evidence>
<feature type="transmembrane region" description="Helical" evidence="8">
    <location>
        <begin position="22"/>
        <end position="43"/>
    </location>
</feature>
<protein>
    <submittedName>
        <fullName evidence="9">DUF2029 domain-containing protein</fullName>
    </submittedName>
</protein>
<evidence type="ECO:0000256" key="3">
    <source>
        <dbReference type="ARBA" id="ARBA00022679"/>
    </source>
</evidence>
<keyword evidence="4 8" id="KW-0812">Transmembrane</keyword>
<keyword evidence="6 8" id="KW-0472">Membrane</keyword>
<proteinExistence type="inferred from homology"/>
<accession>A0A7D6ZES0</accession>
<comment type="subcellular location">
    <subcellularLocation>
        <location evidence="1">Cell membrane</location>
        <topology evidence="1">Multi-pass membrane protein</topology>
    </subcellularLocation>
</comment>
<dbReference type="GO" id="GO:0005886">
    <property type="term" value="C:plasma membrane"/>
    <property type="evidence" value="ECO:0007669"/>
    <property type="project" value="UniProtKB-SubCell"/>
</dbReference>
<feature type="transmembrane region" description="Helical" evidence="8">
    <location>
        <begin position="88"/>
        <end position="104"/>
    </location>
</feature>
<evidence type="ECO:0000256" key="1">
    <source>
        <dbReference type="ARBA" id="ARBA00004651"/>
    </source>
</evidence>
<reference evidence="9 10" key="1">
    <citation type="submission" date="2020-07" db="EMBL/GenBank/DDBJ databases">
        <authorList>
            <person name="Zhuang K."/>
            <person name="Ran Y."/>
        </authorList>
    </citation>
    <scope>NUCLEOTIDE SEQUENCE [LARGE SCALE GENOMIC DNA]</scope>
    <source>
        <strain evidence="9 10">WCH-YHL-001</strain>
    </source>
</reference>
<feature type="transmembrane region" description="Helical" evidence="8">
    <location>
        <begin position="343"/>
        <end position="358"/>
    </location>
</feature>
<keyword evidence="10" id="KW-1185">Reference proteome</keyword>
<evidence type="ECO:0000256" key="8">
    <source>
        <dbReference type="SAM" id="Phobius"/>
    </source>
</evidence>
<keyword evidence="5 8" id="KW-1133">Transmembrane helix</keyword>
<sequence>MRTTSTDGEPARASGDAGKSEVSTTVLTAFGIAAVVVVIWHIYALPIGNPYYGLFNCNLDLAVYRAGGEALLHRSGLYDGPVIWEMEFTYTPFAAMVFAPLALVSRATANILWWSATFAALVAIIALSLRNLGYAMTRKTLLFSVFFALVTTAFEPVRTTIWLGQINVFLVLLVVWDLTRRSSRLRGVGVGLAAGIKLTPAFFLAYLALTRQWRTCATATAMLATTILLGFLVVPGDALSYWGQQITSAGRVGPVDSAGNQSLNGFLAQMMRFYEATGYLRVEHGMLMYLPPTWMWLALAVPVAILGLAAARVAHRRGQELLAISVTGMTSAAVSPFSWGHHWVWFLPLLVVVFHHVRTSTAAPLYRYLPIAVIVPFFCWWWNYPEEAPFAESAYPIGIGLFMLPRNIPAWWSHLAVPVYASCYLLALFATVAVILTRESARRW</sequence>
<evidence type="ECO:0000256" key="2">
    <source>
        <dbReference type="ARBA" id="ARBA00022475"/>
    </source>
</evidence>
<feature type="transmembrane region" description="Helical" evidence="8">
    <location>
        <begin position="411"/>
        <end position="436"/>
    </location>
</feature>
<feature type="transmembrane region" description="Helical" evidence="8">
    <location>
        <begin position="294"/>
        <end position="314"/>
    </location>
</feature>
<feature type="transmembrane region" description="Helical" evidence="8">
    <location>
        <begin position="216"/>
        <end position="234"/>
    </location>
</feature>
<feature type="transmembrane region" description="Helical" evidence="8">
    <location>
        <begin position="161"/>
        <end position="179"/>
    </location>
</feature>
<evidence type="ECO:0000256" key="6">
    <source>
        <dbReference type="ARBA" id="ARBA00023136"/>
    </source>
</evidence>
<keyword evidence="2" id="KW-1003">Cell membrane</keyword>